<comment type="caution">
    <text evidence="1">The sequence shown here is derived from an EMBL/GenBank/DDBJ whole genome shotgun (WGS) entry which is preliminary data.</text>
</comment>
<dbReference type="OrthoDB" id="4134439at2"/>
<reference evidence="1 2" key="1">
    <citation type="submission" date="2019-07" db="EMBL/GenBank/DDBJ databases">
        <title>New species of Amycolatopsis and Streptomyces.</title>
        <authorList>
            <person name="Duangmal K."/>
            <person name="Teo W.F.A."/>
            <person name="Lipun K."/>
        </authorList>
    </citation>
    <scope>NUCLEOTIDE SEQUENCE [LARGE SCALE GENOMIC DNA]</scope>
    <source>
        <strain evidence="1 2">JCM 30562</strain>
    </source>
</reference>
<dbReference type="InterPro" id="IPR029063">
    <property type="entry name" value="SAM-dependent_MTases_sf"/>
</dbReference>
<dbReference type="Pfam" id="PF04672">
    <property type="entry name" value="Methyltransf_19"/>
    <property type="match status" value="1"/>
</dbReference>
<dbReference type="SUPFAM" id="SSF53335">
    <property type="entry name" value="S-adenosyl-L-methionine-dependent methyltransferases"/>
    <property type="match status" value="1"/>
</dbReference>
<dbReference type="Proteomes" id="UP000318578">
    <property type="component" value="Unassembled WGS sequence"/>
</dbReference>
<dbReference type="EMBL" id="VJZA01000081">
    <property type="protein sequence ID" value="TVT17343.1"/>
    <property type="molecule type" value="Genomic_DNA"/>
</dbReference>
<dbReference type="PIRSF" id="PIRSF017393">
    <property type="entry name" value="MTase_SAV2177"/>
    <property type="match status" value="1"/>
</dbReference>
<evidence type="ECO:0008006" key="3">
    <source>
        <dbReference type="Google" id="ProtNLM"/>
    </source>
</evidence>
<evidence type="ECO:0000313" key="2">
    <source>
        <dbReference type="Proteomes" id="UP000318578"/>
    </source>
</evidence>
<keyword evidence="2" id="KW-1185">Reference proteome</keyword>
<proteinExistence type="predicted"/>
<evidence type="ECO:0000313" key="1">
    <source>
        <dbReference type="EMBL" id="TVT17343.1"/>
    </source>
</evidence>
<dbReference type="InterPro" id="IPR006764">
    <property type="entry name" value="SAM_dep_MeTrfase_SAV2177_type"/>
</dbReference>
<gene>
    <name evidence="1" type="ORF">FNH06_31845</name>
</gene>
<organism evidence="1 2">
    <name type="scientific">Amycolatopsis acidiphila</name>
    <dbReference type="NCBI Taxonomy" id="715473"/>
    <lineage>
        <taxon>Bacteria</taxon>
        <taxon>Bacillati</taxon>
        <taxon>Actinomycetota</taxon>
        <taxon>Actinomycetes</taxon>
        <taxon>Pseudonocardiales</taxon>
        <taxon>Pseudonocardiaceae</taxon>
        <taxon>Amycolatopsis</taxon>
    </lineage>
</organism>
<sequence length="283" mass="31489">MSEGRKSAPKAPAGVDTEKPSAARIYDWYLGGSQNWAVDREFGKRAVEVFPHARELARQNRDFLGRLVQAALDAGIRQFLDLGSGVPTVGNVHEIVRDNLPAGERASVVYVDYEPVAVAHSTVLLEQDGATDWAGLVQADLRHVDAVLKHRTTRQLLDFGQPVCLLLIGVLHFIGGDDRPEEIVARYRGRLAPGSWLAVSHFTDENLPPEDAAAVHELAEAYQRTSNPLWVRRRAEIESWFGGWPMVEPGLVPPADWRADRPLNRAERRARPFGWCGAAERPR</sequence>
<name>A0A557ZZA1_9PSEU</name>
<dbReference type="RefSeq" id="WP_144643623.1">
    <property type="nucleotide sequence ID" value="NZ_BNAX01000038.1"/>
</dbReference>
<dbReference type="AlphaFoldDB" id="A0A557ZZA1"/>
<dbReference type="Gene3D" id="3.40.50.150">
    <property type="entry name" value="Vaccinia Virus protein VP39"/>
    <property type="match status" value="1"/>
</dbReference>
<accession>A0A557ZZA1</accession>
<protein>
    <recommendedName>
        <fullName evidence="3">SAM-dependent methyltransferase</fullName>
    </recommendedName>
</protein>